<evidence type="ECO:0000256" key="9">
    <source>
        <dbReference type="ARBA" id="ARBA00023136"/>
    </source>
</evidence>
<feature type="chain" id="PRO_5041481911" description="Glycine receptor subunit alpha-3" evidence="11">
    <location>
        <begin position="27"/>
        <end position="381"/>
    </location>
</feature>
<dbReference type="GO" id="GO:0005254">
    <property type="term" value="F:chloride channel activity"/>
    <property type="evidence" value="ECO:0007669"/>
    <property type="project" value="UniProtKB-ARBA"/>
</dbReference>
<comment type="caution">
    <text evidence="11">Lacks conserved residue(s) required for the propagation of feature annotation.</text>
</comment>
<evidence type="ECO:0000256" key="2">
    <source>
        <dbReference type="ARBA" id="ARBA00004236"/>
    </source>
</evidence>
<dbReference type="SUPFAM" id="SSF90112">
    <property type="entry name" value="Neurotransmitter-gated ion-channel transmembrane pore"/>
    <property type="match status" value="1"/>
</dbReference>
<keyword evidence="10 11" id="KW-0407">Ion channel</keyword>
<keyword evidence="9 11" id="KW-0472">Membrane</keyword>
<evidence type="ECO:0000256" key="6">
    <source>
        <dbReference type="ARBA" id="ARBA00022729"/>
    </source>
</evidence>
<dbReference type="InterPro" id="IPR006202">
    <property type="entry name" value="Neur_chan_lig-bd"/>
</dbReference>
<dbReference type="InterPro" id="IPR018000">
    <property type="entry name" value="Neurotransmitter_ion_chnl_CS"/>
</dbReference>
<dbReference type="InterPro" id="IPR036719">
    <property type="entry name" value="Neuro-gated_channel_TM_sf"/>
</dbReference>
<accession>A0AA39FFK0</accession>
<comment type="caution">
    <text evidence="14">The sequence shown here is derived from an EMBL/GenBank/DDBJ whole genome shotgun (WGS) entry which is preliminary data.</text>
</comment>
<evidence type="ECO:0000313" key="15">
    <source>
        <dbReference type="Proteomes" id="UP001168972"/>
    </source>
</evidence>
<evidence type="ECO:0000256" key="7">
    <source>
        <dbReference type="ARBA" id="ARBA00022989"/>
    </source>
</evidence>
<evidence type="ECO:0000259" key="13">
    <source>
        <dbReference type="Pfam" id="PF02932"/>
    </source>
</evidence>
<reference evidence="14" key="1">
    <citation type="journal article" date="2023" name="bioRxiv">
        <title>Scaffold-level genome assemblies of two parasitoid biocontrol wasps reveal the parthenogenesis mechanism and an associated novel virus.</title>
        <authorList>
            <person name="Inwood S."/>
            <person name="Skelly J."/>
            <person name="Guhlin J."/>
            <person name="Harrop T."/>
            <person name="Goldson S."/>
            <person name="Dearden P."/>
        </authorList>
    </citation>
    <scope>NUCLEOTIDE SEQUENCE</scope>
    <source>
        <strain evidence="14">Lincoln</strain>
        <tissue evidence="14">Whole body</tissue>
    </source>
</reference>
<reference evidence="14" key="2">
    <citation type="submission" date="2023-03" db="EMBL/GenBank/DDBJ databases">
        <authorList>
            <person name="Inwood S.N."/>
            <person name="Skelly J.G."/>
            <person name="Guhlin J."/>
            <person name="Harrop T.W.R."/>
            <person name="Goldson S.G."/>
            <person name="Dearden P.K."/>
        </authorList>
    </citation>
    <scope>NUCLEOTIDE SEQUENCE</scope>
    <source>
        <strain evidence="14">Lincoln</strain>
        <tissue evidence="14">Whole body</tissue>
    </source>
</reference>
<dbReference type="Pfam" id="PF02932">
    <property type="entry name" value="Neur_chan_memb"/>
    <property type="match status" value="1"/>
</dbReference>
<keyword evidence="8 11" id="KW-0406">Ion transport</keyword>
<feature type="transmembrane region" description="Helical" evidence="11">
    <location>
        <begin position="197"/>
        <end position="218"/>
    </location>
</feature>
<dbReference type="EMBL" id="JAQQBR010001831">
    <property type="protein sequence ID" value="KAK0168603.1"/>
    <property type="molecule type" value="Genomic_DNA"/>
</dbReference>
<evidence type="ECO:0000256" key="8">
    <source>
        <dbReference type="ARBA" id="ARBA00023065"/>
    </source>
</evidence>
<keyword evidence="7 11" id="KW-1133">Transmembrane helix</keyword>
<dbReference type="GO" id="GO:0004888">
    <property type="term" value="F:transmembrane signaling receptor activity"/>
    <property type="evidence" value="ECO:0007669"/>
    <property type="project" value="InterPro"/>
</dbReference>
<evidence type="ECO:0000259" key="12">
    <source>
        <dbReference type="Pfam" id="PF02931"/>
    </source>
</evidence>
<organism evidence="14 15">
    <name type="scientific">Microctonus hyperodae</name>
    <name type="common">Parasitoid wasp</name>
    <dbReference type="NCBI Taxonomy" id="165561"/>
    <lineage>
        <taxon>Eukaryota</taxon>
        <taxon>Metazoa</taxon>
        <taxon>Ecdysozoa</taxon>
        <taxon>Arthropoda</taxon>
        <taxon>Hexapoda</taxon>
        <taxon>Insecta</taxon>
        <taxon>Pterygota</taxon>
        <taxon>Neoptera</taxon>
        <taxon>Endopterygota</taxon>
        <taxon>Hymenoptera</taxon>
        <taxon>Apocrita</taxon>
        <taxon>Ichneumonoidea</taxon>
        <taxon>Braconidae</taxon>
        <taxon>Euphorinae</taxon>
        <taxon>Microctonus</taxon>
    </lineage>
</organism>
<keyword evidence="15" id="KW-1185">Reference proteome</keyword>
<feature type="domain" description="Neurotransmitter-gated ion-channel ligand-binding" evidence="12">
    <location>
        <begin position="43"/>
        <end position="192"/>
    </location>
</feature>
<dbReference type="PANTHER" id="PTHR18945">
    <property type="entry name" value="NEUROTRANSMITTER GATED ION CHANNEL"/>
    <property type="match status" value="1"/>
</dbReference>
<evidence type="ECO:0000256" key="11">
    <source>
        <dbReference type="RuleBase" id="RU000687"/>
    </source>
</evidence>
<dbReference type="GO" id="GO:0005886">
    <property type="term" value="C:plasma membrane"/>
    <property type="evidence" value="ECO:0007669"/>
    <property type="project" value="UniProtKB-SubCell"/>
</dbReference>
<feature type="domain" description="Neurotransmitter-gated ion-channel transmembrane" evidence="13">
    <location>
        <begin position="201"/>
        <end position="281"/>
    </location>
</feature>
<evidence type="ECO:0008006" key="16">
    <source>
        <dbReference type="Google" id="ProtNLM"/>
    </source>
</evidence>
<feature type="transmembrane region" description="Helical" evidence="11">
    <location>
        <begin position="259"/>
        <end position="282"/>
    </location>
</feature>
<sequence>MMTPTKYHLQTLLIAIVGLIIHEAYAQKSLEFYDLLPEDPKLYDKMRPPKKDGQATVVYFHVTVMGLDSIDETSMTYAADIFFAQTWKDNRLRLPENMTSEYRLLEVDWLKNMWRPDSFFKNAKSVTFQTMTIPNHYLWLYKDKTILYMVKLTLKLSCAMNFLIYPHDTQECKLQMESCNFTCLEVVFVLKRRLGYYLFHTYVPTCLIVVMSWVSFWIKPEAAPARVTLGVTSLLTLSTQHAKSQASLPPVSYLKAVDAFMSVCTIFVFMALMEYCLVNIVLGDSDAPPAFKPPPPAPPTTSTGAGDSTKLDKIFDIATKENAMLLSGRSQKSATLPPPGPTPAQRARLHALNIDRVSRVFFPALFALLNVTYWIMFAEYI</sequence>
<dbReference type="InterPro" id="IPR006028">
    <property type="entry name" value="GABAA/Glycine_rcpt"/>
</dbReference>
<dbReference type="Pfam" id="PF02931">
    <property type="entry name" value="Neur_chan_LBD"/>
    <property type="match status" value="1"/>
</dbReference>
<dbReference type="PROSITE" id="PS00236">
    <property type="entry name" value="NEUROTR_ION_CHANNEL"/>
    <property type="match status" value="1"/>
</dbReference>
<dbReference type="Gene3D" id="2.70.170.10">
    <property type="entry name" value="Neurotransmitter-gated ion-channel ligand-binding domain"/>
    <property type="match status" value="1"/>
</dbReference>
<feature type="transmembrane region" description="Helical" evidence="11">
    <location>
        <begin position="360"/>
        <end position="377"/>
    </location>
</feature>
<keyword evidence="4" id="KW-1003">Cell membrane</keyword>
<evidence type="ECO:0000313" key="14">
    <source>
        <dbReference type="EMBL" id="KAK0168603.1"/>
    </source>
</evidence>
<evidence type="ECO:0000256" key="3">
    <source>
        <dbReference type="ARBA" id="ARBA00022448"/>
    </source>
</evidence>
<dbReference type="Proteomes" id="UP001168972">
    <property type="component" value="Unassembled WGS sequence"/>
</dbReference>
<comment type="subcellular location">
    <subcellularLocation>
        <location evidence="2">Cell membrane</location>
    </subcellularLocation>
    <subcellularLocation>
        <location evidence="1">Membrane</location>
        <topology evidence="1">Multi-pass membrane protein</topology>
    </subcellularLocation>
</comment>
<dbReference type="AlphaFoldDB" id="A0AA39FFK0"/>
<evidence type="ECO:0000256" key="4">
    <source>
        <dbReference type="ARBA" id="ARBA00022475"/>
    </source>
</evidence>
<comment type="similarity">
    <text evidence="11">Belongs to the ligand-gated ion channel (TC 1.A.9) family.</text>
</comment>
<evidence type="ECO:0000256" key="10">
    <source>
        <dbReference type="ARBA" id="ARBA00023303"/>
    </source>
</evidence>
<dbReference type="InterPro" id="IPR036734">
    <property type="entry name" value="Neur_chan_lig-bd_sf"/>
</dbReference>
<keyword evidence="6 11" id="KW-0732">Signal</keyword>
<dbReference type="SUPFAM" id="SSF63712">
    <property type="entry name" value="Nicotinic receptor ligand binding domain-like"/>
    <property type="match status" value="1"/>
</dbReference>
<feature type="signal peptide" evidence="11">
    <location>
        <begin position="1"/>
        <end position="26"/>
    </location>
</feature>
<protein>
    <recommendedName>
        <fullName evidence="16">Glycine receptor subunit alpha-3</fullName>
    </recommendedName>
</protein>
<dbReference type="PRINTS" id="PR00252">
    <property type="entry name" value="NRIONCHANNEL"/>
</dbReference>
<name>A0AA39FFK0_MICHY</name>
<keyword evidence="3 11" id="KW-0813">Transport</keyword>
<dbReference type="GO" id="GO:0005230">
    <property type="term" value="F:extracellular ligand-gated monoatomic ion channel activity"/>
    <property type="evidence" value="ECO:0007669"/>
    <property type="project" value="InterPro"/>
</dbReference>
<dbReference type="Gene3D" id="1.20.58.390">
    <property type="entry name" value="Neurotransmitter-gated ion-channel transmembrane domain"/>
    <property type="match status" value="1"/>
</dbReference>
<dbReference type="InterPro" id="IPR038050">
    <property type="entry name" value="Neuro_actylchol_rec"/>
</dbReference>
<dbReference type="GO" id="GO:0099095">
    <property type="term" value="F:ligand-gated monoatomic anion channel activity"/>
    <property type="evidence" value="ECO:0007669"/>
    <property type="project" value="UniProtKB-ARBA"/>
</dbReference>
<evidence type="ECO:0000256" key="1">
    <source>
        <dbReference type="ARBA" id="ARBA00004141"/>
    </source>
</evidence>
<evidence type="ECO:0000256" key="5">
    <source>
        <dbReference type="ARBA" id="ARBA00022692"/>
    </source>
</evidence>
<dbReference type="CDD" id="cd19049">
    <property type="entry name" value="LGIC_TM_anion"/>
    <property type="match status" value="1"/>
</dbReference>
<gene>
    <name evidence="14" type="ORF">PV327_002382</name>
</gene>
<keyword evidence="5 11" id="KW-0812">Transmembrane</keyword>
<proteinExistence type="inferred from homology"/>
<dbReference type="PRINTS" id="PR00253">
    <property type="entry name" value="GABAARECEPTR"/>
</dbReference>
<dbReference type="InterPro" id="IPR006029">
    <property type="entry name" value="Neurotrans-gated_channel_TM"/>
</dbReference>
<dbReference type="InterPro" id="IPR006201">
    <property type="entry name" value="Neur_channel"/>
</dbReference>